<accession>A0A0K2TWX0</accession>
<keyword evidence="1" id="KW-0472">Membrane</keyword>
<proteinExistence type="predicted"/>
<evidence type="ECO:0000256" key="1">
    <source>
        <dbReference type="SAM" id="Phobius"/>
    </source>
</evidence>
<keyword evidence="1" id="KW-1133">Transmembrane helix</keyword>
<protein>
    <submittedName>
        <fullName evidence="2">Uncharacterized protein</fullName>
    </submittedName>
</protein>
<feature type="transmembrane region" description="Helical" evidence="1">
    <location>
        <begin position="21"/>
        <end position="37"/>
    </location>
</feature>
<evidence type="ECO:0000313" key="2">
    <source>
        <dbReference type="EMBL" id="CDW30499.1"/>
    </source>
</evidence>
<reference evidence="2" key="1">
    <citation type="submission" date="2014-05" db="EMBL/GenBank/DDBJ databases">
        <authorList>
            <person name="Chronopoulou M."/>
        </authorList>
    </citation>
    <scope>NUCLEOTIDE SEQUENCE</scope>
    <source>
        <tissue evidence="2">Whole organism</tissue>
    </source>
</reference>
<sequence>MTIKYILIHLVIWRRRNNDSWRLAAVYKYTYLIFAILK</sequence>
<name>A0A0K2TWX0_LEPSM</name>
<feature type="non-terminal residue" evidence="2">
    <location>
        <position position="38"/>
    </location>
</feature>
<dbReference type="EMBL" id="HACA01013138">
    <property type="protein sequence ID" value="CDW30499.1"/>
    <property type="molecule type" value="Transcribed_RNA"/>
</dbReference>
<dbReference type="AlphaFoldDB" id="A0A0K2TWX0"/>
<keyword evidence="1" id="KW-0812">Transmembrane</keyword>
<organism evidence="2">
    <name type="scientific">Lepeophtheirus salmonis</name>
    <name type="common">Salmon louse</name>
    <name type="synonym">Caligus salmonis</name>
    <dbReference type="NCBI Taxonomy" id="72036"/>
    <lineage>
        <taxon>Eukaryota</taxon>
        <taxon>Metazoa</taxon>
        <taxon>Ecdysozoa</taxon>
        <taxon>Arthropoda</taxon>
        <taxon>Crustacea</taxon>
        <taxon>Multicrustacea</taxon>
        <taxon>Hexanauplia</taxon>
        <taxon>Copepoda</taxon>
        <taxon>Siphonostomatoida</taxon>
        <taxon>Caligidae</taxon>
        <taxon>Lepeophtheirus</taxon>
    </lineage>
</organism>